<feature type="domain" description="Cdc6 C-terminal" evidence="9">
    <location>
        <begin position="434"/>
        <end position="513"/>
    </location>
</feature>
<sequence length="555" mass="61905">MPAFAKRKSSPLAAGAELRDSMDLRSENTGCSPQKRKLRTNSSPMKASSISTPMKRTSPRRSANANLNSLENGIESKICERLPKLRKSPVKCLLNDFTAKPNWNPTDAEQIRSVKKALHVSTSPLAVVCREDEQKKVLEFCKSCIEREKAGSLYVCGCPGTGKSLSMEKVKQLLLDWAQETGLEKPDVLAMNCTSLTNTSDVFSKILGKDQPRKRSYGSTSPLQLLQNLYSQKSQSSGRKMMIIITDELDYLITKDRAVLHDLFMLTTLPFSRCVLIGIANAIDLADRFLPKLQSLNCKPAVITFRAYSKDQILKILQERLTALPYTIFQPQALELCARKVAAASGDMRKALCVCRSAIEMLEAELRESSNNFNGSSIETAFFESQIDPHAAVVKKHEIDIVGIDHMAVALSKTFKSPVVDTIQSLPQHQQIILCSAVKLFRGGKKDTTIGELNKSYVEFCKSALIPPVGILELSNMCRVLNDQGLLKLGQSREEKFKRVTLKVDEADISFALQVYKYFGKNLLSKSFYADDKGLEPRKENLQRMALTLEYPTED</sequence>
<dbReference type="FunFam" id="3.40.50.300:FF:000547">
    <property type="entry name" value="Cell division control protein"/>
    <property type="match status" value="1"/>
</dbReference>
<dbReference type="EMBL" id="KE345044">
    <property type="protein sequence ID" value="EXB91236.1"/>
    <property type="molecule type" value="Genomic_DNA"/>
</dbReference>
<dbReference type="InterPro" id="IPR050311">
    <property type="entry name" value="ORC1/CDC6"/>
</dbReference>
<dbReference type="SUPFAM" id="SSF52540">
    <property type="entry name" value="P-loop containing nucleoside triphosphate hydrolases"/>
    <property type="match status" value="1"/>
</dbReference>
<dbReference type="FunFam" id="1.10.8.60:FF:000102">
    <property type="entry name" value="Cell division control protein"/>
    <property type="match status" value="1"/>
</dbReference>
<dbReference type="STRING" id="981085.W9RHB2"/>
<feature type="compositionally biased region" description="Polar residues" evidence="8">
    <location>
        <begin position="40"/>
        <end position="63"/>
    </location>
</feature>
<dbReference type="CDD" id="cd08768">
    <property type="entry name" value="Cdc6_C"/>
    <property type="match status" value="1"/>
</dbReference>
<keyword evidence="11" id="KW-1185">Reference proteome</keyword>
<dbReference type="GO" id="GO:0016887">
    <property type="term" value="F:ATP hydrolysis activity"/>
    <property type="evidence" value="ECO:0007669"/>
    <property type="project" value="InterPro"/>
</dbReference>
<dbReference type="PIRSF" id="PIRSF001767">
    <property type="entry name" value="Cdc6"/>
    <property type="match status" value="1"/>
</dbReference>
<keyword evidence="5" id="KW-0539">Nucleus</keyword>
<dbReference type="GO" id="GO:0033314">
    <property type="term" value="P:mitotic DNA replication checkpoint signaling"/>
    <property type="evidence" value="ECO:0007669"/>
    <property type="project" value="TreeGrafter"/>
</dbReference>
<accession>W9RHB2</accession>
<keyword evidence="3" id="KW-0132">Cell division</keyword>
<feature type="compositionally biased region" description="Basic and acidic residues" evidence="8">
    <location>
        <begin position="17"/>
        <end position="26"/>
    </location>
</feature>
<dbReference type="InterPro" id="IPR027417">
    <property type="entry name" value="P-loop_NTPase"/>
</dbReference>
<dbReference type="eggNOG" id="KOG2227">
    <property type="taxonomic scope" value="Eukaryota"/>
</dbReference>
<evidence type="ECO:0000256" key="5">
    <source>
        <dbReference type="ARBA" id="ARBA00023242"/>
    </source>
</evidence>
<dbReference type="Proteomes" id="UP000030645">
    <property type="component" value="Unassembled WGS sequence"/>
</dbReference>
<reference evidence="11" key="1">
    <citation type="submission" date="2013-01" db="EMBL/GenBank/DDBJ databases">
        <title>Draft Genome Sequence of a Mulberry Tree, Morus notabilis C.K. Schneid.</title>
        <authorList>
            <person name="He N."/>
            <person name="Zhao S."/>
        </authorList>
    </citation>
    <scope>NUCLEOTIDE SEQUENCE</scope>
</reference>
<dbReference type="Pfam" id="PF13401">
    <property type="entry name" value="AAA_22"/>
    <property type="match status" value="1"/>
</dbReference>
<dbReference type="InterPro" id="IPR036388">
    <property type="entry name" value="WH-like_DNA-bd_sf"/>
</dbReference>
<name>W9RHB2_9ROSA</name>
<evidence type="ECO:0000256" key="3">
    <source>
        <dbReference type="ARBA" id="ARBA00022618"/>
    </source>
</evidence>
<evidence type="ECO:0000256" key="1">
    <source>
        <dbReference type="ARBA" id="ARBA00004123"/>
    </source>
</evidence>
<evidence type="ECO:0000256" key="7">
    <source>
        <dbReference type="PIRNR" id="PIRNR001767"/>
    </source>
</evidence>
<evidence type="ECO:0000256" key="8">
    <source>
        <dbReference type="SAM" id="MobiDB-lite"/>
    </source>
</evidence>
<proteinExistence type="inferred from homology"/>
<dbReference type="GO" id="GO:0051301">
    <property type="term" value="P:cell division"/>
    <property type="evidence" value="ECO:0007669"/>
    <property type="project" value="UniProtKB-UniRule"/>
</dbReference>
<dbReference type="InterPro" id="IPR049945">
    <property type="entry name" value="AAA_22"/>
</dbReference>
<comment type="similarity">
    <text evidence="2 7">Belongs to the CDC6/cdc18 family.</text>
</comment>
<dbReference type="SMART" id="SM01074">
    <property type="entry name" value="Cdc6_C"/>
    <property type="match status" value="1"/>
</dbReference>
<dbReference type="CDD" id="cd00009">
    <property type="entry name" value="AAA"/>
    <property type="match status" value="1"/>
</dbReference>
<gene>
    <name evidence="10" type="ORF">L484_016306</name>
</gene>
<dbReference type="GO" id="GO:0005634">
    <property type="term" value="C:nucleus"/>
    <property type="evidence" value="ECO:0007669"/>
    <property type="project" value="UniProtKB-SubCell"/>
</dbReference>
<evidence type="ECO:0000256" key="2">
    <source>
        <dbReference type="ARBA" id="ARBA00006184"/>
    </source>
</evidence>
<dbReference type="Pfam" id="PF22606">
    <property type="entry name" value="Cdc6-ORC-like_ATPase_lid"/>
    <property type="match status" value="1"/>
</dbReference>
<protein>
    <recommendedName>
        <fullName evidence="7">Cell division control protein</fullName>
    </recommendedName>
</protein>
<comment type="subcellular location">
    <subcellularLocation>
        <location evidence="1">Nucleus</location>
    </subcellularLocation>
</comment>
<keyword evidence="6" id="KW-0131">Cell cycle</keyword>
<dbReference type="Gene3D" id="1.10.8.60">
    <property type="match status" value="1"/>
</dbReference>
<dbReference type="SUPFAM" id="SSF46785">
    <property type="entry name" value="Winged helix' DNA-binding domain"/>
    <property type="match status" value="1"/>
</dbReference>
<dbReference type="InterPro" id="IPR036390">
    <property type="entry name" value="WH_DNA-bd_sf"/>
</dbReference>
<dbReference type="InterPro" id="IPR054425">
    <property type="entry name" value="Cdc6_ORC1-like_ATPase_lid"/>
</dbReference>
<dbReference type="PANTHER" id="PTHR10763">
    <property type="entry name" value="CELL DIVISION CONTROL PROTEIN 6-RELATED"/>
    <property type="match status" value="1"/>
</dbReference>
<evidence type="ECO:0000259" key="9">
    <source>
        <dbReference type="SMART" id="SM01074"/>
    </source>
</evidence>
<dbReference type="AlphaFoldDB" id="W9RHB2"/>
<evidence type="ECO:0000313" key="10">
    <source>
        <dbReference type="EMBL" id="EXB91236.1"/>
    </source>
</evidence>
<feature type="region of interest" description="Disordered" evidence="8">
    <location>
        <begin position="1"/>
        <end position="63"/>
    </location>
</feature>
<dbReference type="GO" id="GO:0003688">
    <property type="term" value="F:DNA replication origin binding"/>
    <property type="evidence" value="ECO:0007669"/>
    <property type="project" value="TreeGrafter"/>
</dbReference>
<dbReference type="PANTHER" id="PTHR10763:SF26">
    <property type="entry name" value="CELL DIVISION CONTROL PROTEIN 6 HOMOLOG"/>
    <property type="match status" value="1"/>
</dbReference>
<organism evidence="10 11">
    <name type="scientific">Morus notabilis</name>
    <dbReference type="NCBI Taxonomy" id="981085"/>
    <lineage>
        <taxon>Eukaryota</taxon>
        <taxon>Viridiplantae</taxon>
        <taxon>Streptophyta</taxon>
        <taxon>Embryophyta</taxon>
        <taxon>Tracheophyta</taxon>
        <taxon>Spermatophyta</taxon>
        <taxon>Magnoliopsida</taxon>
        <taxon>eudicotyledons</taxon>
        <taxon>Gunneridae</taxon>
        <taxon>Pentapetalae</taxon>
        <taxon>rosids</taxon>
        <taxon>fabids</taxon>
        <taxon>Rosales</taxon>
        <taxon>Moraceae</taxon>
        <taxon>Moreae</taxon>
        <taxon>Morus</taxon>
    </lineage>
</organism>
<dbReference type="FunFam" id="1.10.10.10:FF:000686">
    <property type="entry name" value="Cell division control protein"/>
    <property type="match status" value="1"/>
</dbReference>
<dbReference type="Gene3D" id="1.10.10.10">
    <property type="entry name" value="Winged helix-like DNA-binding domain superfamily/Winged helix DNA-binding domain"/>
    <property type="match status" value="1"/>
</dbReference>
<dbReference type="Gene3D" id="3.40.50.300">
    <property type="entry name" value="P-loop containing nucleotide triphosphate hydrolases"/>
    <property type="match status" value="1"/>
</dbReference>
<evidence type="ECO:0000313" key="11">
    <source>
        <dbReference type="Proteomes" id="UP000030645"/>
    </source>
</evidence>
<keyword evidence="4" id="KW-0235">DNA replication</keyword>
<evidence type="ECO:0000256" key="6">
    <source>
        <dbReference type="ARBA" id="ARBA00023306"/>
    </source>
</evidence>
<evidence type="ECO:0000256" key="4">
    <source>
        <dbReference type="ARBA" id="ARBA00022705"/>
    </source>
</evidence>
<dbReference type="GO" id="GO:0006270">
    <property type="term" value="P:DNA replication initiation"/>
    <property type="evidence" value="ECO:0007669"/>
    <property type="project" value="UniProtKB-UniRule"/>
</dbReference>
<dbReference type="Pfam" id="PF09079">
    <property type="entry name" value="WHD_Cdc6"/>
    <property type="match status" value="1"/>
</dbReference>
<dbReference type="InterPro" id="IPR015163">
    <property type="entry name" value="Cdc6_C"/>
</dbReference>
<dbReference type="InterPro" id="IPR016314">
    <property type="entry name" value="Cdc6/18"/>
</dbReference>